<sequence length="208" mass="23616">MNKDILNIKTKDGKIEYGANQNWYKSEWQRKSGCGPSSAANLFAYISSQNPKAKDLCDLRPPYEQVSFLEHMENLWSCVTPTAKGTNSTSLFIEGSKKYAASRGVEIKGHSLNVRSRLDCKRPTAEEFIDFIREGLENNCPVAFLNLSNGRVDNLYNWHWVTLVELWEDENGTVYATASDEGVKRDFDIRLWVETTLLGGGLVYFTIE</sequence>
<dbReference type="EMBL" id="JAGGJX010000003">
    <property type="protein sequence ID" value="MBP1855548.1"/>
    <property type="molecule type" value="Genomic_DNA"/>
</dbReference>
<dbReference type="Proteomes" id="UP000767291">
    <property type="component" value="Unassembled WGS sequence"/>
</dbReference>
<keyword evidence="2" id="KW-1185">Reference proteome</keyword>
<protein>
    <recommendedName>
        <fullName evidence="3">Peptidase C39-like domain-containing protein</fullName>
    </recommendedName>
</protein>
<evidence type="ECO:0008006" key="3">
    <source>
        <dbReference type="Google" id="ProtNLM"/>
    </source>
</evidence>
<accession>A0ABS4EC81</accession>
<comment type="caution">
    <text evidence="1">The sequence shown here is derived from an EMBL/GenBank/DDBJ whole genome shotgun (WGS) entry which is preliminary data.</text>
</comment>
<proteinExistence type="predicted"/>
<gene>
    <name evidence="1" type="ORF">J2Z43_001943</name>
</gene>
<evidence type="ECO:0000313" key="1">
    <source>
        <dbReference type="EMBL" id="MBP1855548.1"/>
    </source>
</evidence>
<dbReference type="RefSeq" id="WP_209456967.1">
    <property type="nucleotide sequence ID" value="NZ_BAAACS010000011.1"/>
</dbReference>
<reference evidence="1 2" key="1">
    <citation type="submission" date="2021-03" db="EMBL/GenBank/DDBJ databases">
        <title>Genomic Encyclopedia of Type Strains, Phase IV (KMG-IV): sequencing the most valuable type-strain genomes for metagenomic binning, comparative biology and taxonomic classification.</title>
        <authorList>
            <person name="Goeker M."/>
        </authorList>
    </citation>
    <scope>NUCLEOTIDE SEQUENCE [LARGE SCALE GENOMIC DNA]</scope>
    <source>
        <strain evidence="1 2">DSM 1289</strain>
    </source>
</reference>
<organism evidence="1 2">
    <name type="scientific">Metaclostridioides mangenotii</name>
    <dbReference type="NCBI Taxonomy" id="1540"/>
    <lineage>
        <taxon>Bacteria</taxon>
        <taxon>Bacillati</taxon>
        <taxon>Bacillota</taxon>
        <taxon>Clostridia</taxon>
        <taxon>Peptostreptococcales</taxon>
        <taxon>Peptostreptococcaceae</taxon>
        <taxon>Metaclostridioides</taxon>
    </lineage>
</organism>
<name>A0ABS4EC81_9FIRM</name>
<evidence type="ECO:0000313" key="2">
    <source>
        <dbReference type="Proteomes" id="UP000767291"/>
    </source>
</evidence>